<proteinExistence type="predicted"/>
<protein>
    <submittedName>
        <fullName evidence="1">Uncharacterized protein</fullName>
    </submittedName>
</protein>
<gene>
    <name evidence="1" type="ORF">OLEA9_A080832</name>
</gene>
<evidence type="ECO:0000313" key="1">
    <source>
        <dbReference type="EMBL" id="CAA3015773.1"/>
    </source>
</evidence>
<organism evidence="1 2">
    <name type="scientific">Olea europaea subsp. europaea</name>
    <dbReference type="NCBI Taxonomy" id="158383"/>
    <lineage>
        <taxon>Eukaryota</taxon>
        <taxon>Viridiplantae</taxon>
        <taxon>Streptophyta</taxon>
        <taxon>Embryophyta</taxon>
        <taxon>Tracheophyta</taxon>
        <taxon>Spermatophyta</taxon>
        <taxon>Magnoliopsida</taxon>
        <taxon>eudicotyledons</taxon>
        <taxon>Gunneridae</taxon>
        <taxon>Pentapetalae</taxon>
        <taxon>asterids</taxon>
        <taxon>lamiids</taxon>
        <taxon>Lamiales</taxon>
        <taxon>Oleaceae</taxon>
        <taxon>Oleeae</taxon>
        <taxon>Olea</taxon>
    </lineage>
</organism>
<keyword evidence="2" id="KW-1185">Reference proteome</keyword>
<comment type="caution">
    <text evidence="1">The sequence shown here is derived from an EMBL/GenBank/DDBJ whole genome shotgun (WGS) entry which is preliminary data.</text>
</comment>
<dbReference type="AlphaFoldDB" id="A0A8S0U9C1"/>
<sequence length="94" mass="10208">EIVRARACRVQLQYSQTSSGAADRVQLPSEHATVSVVAPVVCSCLPSIVCSYLASIVCSCQTFLLVVVGDAEEREEEDDGFVISRFGNLEFFGF</sequence>
<dbReference type="EMBL" id="CACTIH010007570">
    <property type="protein sequence ID" value="CAA3015773.1"/>
    <property type="molecule type" value="Genomic_DNA"/>
</dbReference>
<feature type="non-terminal residue" evidence="1">
    <location>
        <position position="1"/>
    </location>
</feature>
<reference evidence="1 2" key="1">
    <citation type="submission" date="2019-12" db="EMBL/GenBank/DDBJ databases">
        <authorList>
            <person name="Alioto T."/>
            <person name="Alioto T."/>
            <person name="Gomez Garrido J."/>
        </authorList>
    </citation>
    <scope>NUCLEOTIDE SEQUENCE [LARGE SCALE GENOMIC DNA]</scope>
</reference>
<accession>A0A8S0U9C1</accession>
<name>A0A8S0U9C1_OLEEU</name>
<feature type="non-terminal residue" evidence="1">
    <location>
        <position position="94"/>
    </location>
</feature>
<dbReference type="Proteomes" id="UP000594638">
    <property type="component" value="Unassembled WGS sequence"/>
</dbReference>
<dbReference type="Gramene" id="OE9A080832T1">
    <property type="protein sequence ID" value="OE9A080832C1"/>
    <property type="gene ID" value="OE9A080832"/>
</dbReference>
<evidence type="ECO:0000313" key="2">
    <source>
        <dbReference type="Proteomes" id="UP000594638"/>
    </source>
</evidence>